<evidence type="ECO:0000256" key="1">
    <source>
        <dbReference type="SAM" id="MobiDB-lite"/>
    </source>
</evidence>
<evidence type="ECO:0000313" key="3">
    <source>
        <dbReference type="Proteomes" id="UP001629230"/>
    </source>
</evidence>
<reference evidence="2 3" key="1">
    <citation type="journal article" date="2024" name="Chem. Sci.">
        <title>Discovery of megapolipeptins by genome mining of a Burkholderiales bacteria collection.</title>
        <authorList>
            <person name="Paulo B.S."/>
            <person name="Recchia M.J.J."/>
            <person name="Lee S."/>
            <person name="Fergusson C.H."/>
            <person name="Romanowski S.B."/>
            <person name="Hernandez A."/>
            <person name="Krull N."/>
            <person name="Liu D.Y."/>
            <person name="Cavanagh H."/>
            <person name="Bos A."/>
            <person name="Gray C.A."/>
            <person name="Murphy B.T."/>
            <person name="Linington R.G."/>
            <person name="Eustaquio A.S."/>
        </authorList>
    </citation>
    <scope>NUCLEOTIDE SEQUENCE [LARGE SCALE GENOMIC DNA]</scope>
    <source>
        <strain evidence="2 3">RL17-350-BIC-A</strain>
    </source>
</reference>
<feature type="compositionally biased region" description="Basic and acidic residues" evidence="1">
    <location>
        <begin position="11"/>
        <end position="23"/>
    </location>
</feature>
<protein>
    <recommendedName>
        <fullName evidence="4">Phasin family protein</fullName>
    </recommendedName>
</protein>
<gene>
    <name evidence="2" type="ORF">PQR57_29350</name>
</gene>
<keyword evidence="3" id="KW-1185">Reference proteome</keyword>
<sequence length="164" mass="18506">MDAAQATMAQRTDENKATAAERESMRTYSDAINLCDTTLVSIMQNYAPPIGKVMSNYLPLYRDNETNLVMGRESWGEFVVRTAELNRMINDENAQAFQSIKDGFEQRYANEVQQSHIRNQEQAEALNNFANYMQRQQAINNANRPVTTNCSGGRNGGMVTCTTF</sequence>
<dbReference type="RefSeq" id="WP_408179873.1">
    <property type="nucleotide sequence ID" value="NZ_JAQQEZ010000026.1"/>
</dbReference>
<name>A0ABW9AZ23_9BURK</name>
<dbReference type="EMBL" id="JAQQEZ010000026">
    <property type="protein sequence ID" value="MFM0005104.1"/>
    <property type="molecule type" value="Genomic_DNA"/>
</dbReference>
<evidence type="ECO:0000313" key="2">
    <source>
        <dbReference type="EMBL" id="MFM0005104.1"/>
    </source>
</evidence>
<evidence type="ECO:0008006" key="4">
    <source>
        <dbReference type="Google" id="ProtNLM"/>
    </source>
</evidence>
<feature type="region of interest" description="Disordered" evidence="1">
    <location>
        <begin position="1"/>
        <end position="23"/>
    </location>
</feature>
<dbReference type="Proteomes" id="UP001629230">
    <property type="component" value="Unassembled WGS sequence"/>
</dbReference>
<organism evidence="2 3">
    <name type="scientific">Paraburkholderia dipogonis</name>
    <dbReference type="NCBI Taxonomy" id="1211383"/>
    <lineage>
        <taxon>Bacteria</taxon>
        <taxon>Pseudomonadati</taxon>
        <taxon>Pseudomonadota</taxon>
        <taxon>Betaproteobacteria</taxon>
        <taxon>Burkholderiales</taxon>
        <taxon>Burkholderiaceae</taxon>
        <taxon>Paraburkholderia</taxon>
    </lineage>
</organism>
<accession>A0ABW9AZ23</accession>
<comment type="caution">
    <text evidence="2">The sequence shown here is derived from an EMBL/GenBank/DDBJ whole genome shotgun (WGS) entry which is preliminary data.</text>
</comment>
<proteinExistence type="predicted"/>